<comment type="caution">
    <text evidence="2">The sequence shown here is derived from an EMBL/GenBank/DDBJ whole genome shotgun (WGS) entry which is preliminary data.</text>
</comment>
<name>A0A1Q8CT20_9PSEU</name>
<sequence>MRNKLIISLITVAASLLLVAPASANAAAECGATAQQWVGSFDGDHIRDWGDPIPLHIDVTRDSAGALRVTTDVDGTVYPTSGAQITLNRLFWSISYPEGSFIPWTGYDTEYQGVTCSGGVVTRFTGYALDYFPGYGPVFFADFELVRAS</sequence>
<feature type="chain" id="PRO_5012638352" description="Allene oxide cyclase barrel-like domain-containing protein" evidence="1">
    <location>
        <begin position="27"/>
        <end position="149"/>
    </location>
</feature>
<keyword evidence="3" id="KW-1185">Reference proteome</keyword>
<gene>
    <name evidence="2" type="ORF">BU204_11260</name>
</gene>
<evidence type="ECO:0008006" key="4">
    <source>
        <dbReference type="Google" id="ProtNLM"/>
    </source>
</evidence>
<dbReference type="RefSeq" id="WP_075125556.1">
    <property type="nucleotide sequence ID" value="NZ_MSIE01000016.1"/>
</dbReference>
<reference evidence="2 3" key="1">
    <citation type="submission" date="2016-12" db="EMBL/GenBank/DDBJ databases">
        <title>The draft genome sequence of Actinophytocola sp. 11-183.</title>
        <authorList>
            <person name="Wang W."/>
            <person name="Yuan L."/>
        </authorList>
    </citation>
    <scope>NUCLEOTIDE SEQUENCE [LARGE SCALE GENOMIC DNA]</scope>
    <source>
        <strain evidence="2 3">11-183</strain>
    </source>
</reference>
<organism evidence="2 3">
    <name type="scientific">Actinophytocola xanthii</name>
    <dbReference type="NCBI Taxonomy" id="1912961"/>
    <lineage>
        <taxon>Bacteria</taxon>
        <taxon>Bacillati</taxon>
        <taxon>Actinomycetota</taxon>
        <taxon>Actinomycetes</taxon>
        <taxon>Pseudonocardiales</taxon>
        <taxon>Pseudonocardiaceae</taxon>
    </lineage>
</organism>
<evidence type="ECO:0000313" key="3">
    <source>
        <dbReference type="Proteomes" id="UP000185596"/>
    </source>
</evidence>
<protein>
    <recommendedName>
        <fullName evidence="4">Allene oxide cyclase barrel-like domain-containing protein</fullName>
    </recommendedName>
</protein>
<keyword evidence="1" id="KW-0732">Signal</keyword>
<proteinExistence type="predicted"/>
<evidence type="ECO:0000256" key="1">
    <source>
        <dbReference type="SAM" id="SignalP"/>
    </source>
</evidence>
<accession>A0A1Q8CT20</accession>
<dbReference type="AlphaFoldDB" id="A0A1Q8CT20"/>
<feature type="signal peptide" evidence="1">
    <location>
        <begin position="1"/>
        <end position="26"/>
    </location>
</feature>
<dbReference type="EMBL" id="MSIE01000016">
    <property type="protein sequence ID" value="OLF17505.1"/>
    <property type="molecule type" value="Genomic_DNA"/>
</dbReference>
<evidence type="ECO:0000313" key="2">
    <source>
        <dbReference type="EMBL" id="OLF17505.1"/>
    </source>
</evidence>
<dbReference type="OrthoDB" id="9877359at2"/>
<dbReference type="Proteomes" id="UP000185596">
    <property type="component" value="Unassembled WGS sequence"/>
</dbReference>